<dbReference type="Pfam" id="PF19291">
    <property type="entry name" value="TREH_N"/>
    <property type="match status" value="1"/>
</dbReference>
<dbReference type="InterPro" id="IPR011613">
    <property type="entry name" value="GH15-like"/>
</dbReference>
<evidence type="ECO:0000259" key="1">
    <source>
        <dbReference type="Pfam" id="PF00723"/>
    </source>
</evidence>
<accession>A0A5M9K132</accession>
<proteinExistence type="predicted"/>
<dbReference type="PANTHER" id="PTHR31616:SF0">
    <property type="entry name" value="GLUCAN 1,4-ALPHA-GLUCOSIDASE"/>
    <property type="match status" value="1"/>
</dbReference>
<dbReference type="GO" id="GO:0005975">
    <property type="term" value="P:carbohydrate metabolic process"/>
    <property type="evidence" value="ECO:0007669"/>
    <property type="project" value="InterPro"/>
</dbReference>
<sequence>MSVPGIAQTSRRHDTGYLPIENYGLIGNMRTCALVGIDGSIDFMPDFDSPSIFGRLLDKDKGGHFSITPAKGVTFNTKQQYLPSSNILQTRYIHEEGVVDLIDFFPRPNHSHVATKSSMPFSGNDKGSRVDLDVEIFPAFNYARDEHDLEILMPEHPPGALESKTVTFASKDMKLQLDVTIDRGEENSESCPPLIFRRLRQKEGKGDGVVANIRLQEGQAISFVLRDDIPNHITRDVTTEILDTQQHDTQRFWSNWIGQSKYTGRWREVVARSLMILKLLTYEPTGAIIAAPTFSIPEDIGGVRFTIYILLRMGFVGEADAYMNFISDRFRKSRSPDGALPIMFTIRGETDIPELELNHLSGYRDSGPVRIGNGAAFHQQFDIYGELMDAIYLWNKYGKPVTWDQWVAVREILDYVLKIWKEADMSIWEVRSRKQNYTYSKIMLWVAFDRGIRLSEKRCLPCPNKEEWFKVRDTIYEEIMEKGYNTEMQAFVQSYESRTMLDSSILIAPLVFFISPNDPRFLNTIDKILLSPEKGGLTETGLVFRYNTSTSEDGVGGREGAFSMCTFWLVEALTRAGVYDRKYLVKAVNIFENMLSFGNHLSMFSEEIARSGEQLGNTPQAFSHLALISAAFNLDRATKGRN</sequence>
<dbReference type="Pfam" id="PF00723">
    <property type="entry name" value="Glyco_hydro_15"/>
    <property type="match status" value="1"/>
</dbReference>
<dbReference type="VEuPathDB" id="FungiDB:MFRU_001g00710"/>
<evidence type="ECO:0000313" key="4">
    <source>
        <dbReference type="Proteomes" id="UP000322873"/>
    </source>
</evidence>
<dbReference type="PANTHER" id="PTHR31616">
    <property type="entry name" value="TREHALASE"/>
    <property type="match status" value="1"/>
</dbReference>
<name>A0A5M9K132_MONFR</name>
<dbReference type="Gene3D" id="1.50.10.10">
    <property type="match status" value="1"/>
</dbReference>
<evidence type="ECO:0000259" key="2">
    <source>
        <dbReference type="Pfam" id="PF19291"/>
    </source>
</evidence>
<dbReference type="AlphaFoldDB" id="A0A5M9K132"/>
<dbReference type="InterPro" id="IPR012341">
    <property type="entry name" value="6hp_glycosidase-like_sf"/>
</dbReference>
<keyword evidence="4" id="KW-1185">Reference proteome</keyword>
<gene>
    <name evidence="3" type="ORF">EYC84_005657</name>
</gene>
<dbReference type="EMBL" id="VICG01000003">
    <property type="protein sequence ID" value="KAA8574139.1"/>
    <property type="molecule type" value="Genomic_DNA"/>
</dbReference>
<organism evidence="3 4">
    <name type="scientific">Monilinia fructicola</name>
    <name type="common">Brown rot fungus</name>
    <name type="synonym">Ciboria fructicola</name>
    <dbReference type="NCBI Taxonomy" id="38448"/>
    <lineage>
        <taxon>Eukaryota</taxon>
        <taxon>Fungi</taxon>
        <taxon>Dikarya</taxon>
        <taxon>Ascomycota</taxon>
        <taxon>Pezizomycotina</taxon>
        <taxon>Leotiomycetes</taxon>
        <taxon>Helotiales</taxon>
        <taxon>Sclerotiniaceae</taxon>
        <taxon>Monilinia</taxon>
    </lineage>
</organism>
<dbReference type="Proteomes" id="UP000322873">
    <property type="component" value="Unassembled WGS sequence"/>
</dbReference>
<dbReference type="GO" id="GO:0004553">
    <property type="term" value="F:hydrolase activity, hydrolyzing O-glycosyl compounds"/>
    <property type="evidence" value="ECO:0007669"/>
    <property type="project" value="UniProtKB-ARBA"/>
</dbReference>
<protein>
    <submittedName>
        <fullName evidence="3">Uncharacterized protein</fullName>
    </submittedName>
</protein>
<dbReference type="InterPro" id="IPR008928">
    <property type="entry name" value="6-hairpin_glycosidase_sf"/>
</dbReference>
<comment type="caution">
    <text evidence="3">The sequence shown here is derived from an EMBL/GenBank/DDBJ whole genome shotgun (WGS) entry which is preliminary data.</text>
</comment>
<evidence type="ECO:0000313" key="3">
    <source>
        <dbReference type="EMBL" id="KAA8574139.1"/>
    </source>
</evidence>
<reference evidence="3 4" key="1">
    <citation type="submission" date="2019-06" db="EMBL/GenBank/DDBJ databases">
        <title>Genome Sequence of the Brown Rot Fungal Pathogen Monilinia fructicola.</title>
        <authorList>
            <person name="De Miccolis Angelini R.M."/>
            <person name="Landi L."/>
            <person name="Abate D."/>
            <person name="Pollastro S."/>
            <person name="Romanazzi G."/>
            <person name="Faretra F."/>
        </authorList>
    </citation>
    <scope>NUCLEOTIDE SEQUENCE [LARGE SCALE GENOMIC DNA]</scope>
    <source>
        <strain evidence="3 4">Mfrc123</strain>
    </source>
</reference>
<dbReference type="SUPFAM" id="SSF48208">
    <property type="entry name" value="Six-hairpin glycosidases"/>
    <property type="match status" value="1"/>
</dbReference>
<feature type="domain" description="GH15-like" evidence="1">
    <location>
        <begin position="267"/>
        <end position="631"/>
    </location>
</feature>
<dbReference type="InterPro" id="IPR045582">
    <property type="entry name" value="Trehalase-like_N"/>
</dbReference>
<feature type="domain" description="Trehalase-like N-terminal" evidence="2">
    <location>
        <begin position="19"/>
        <end position="109"/>
    </location>
</feature>